<dbReference type="InterPro" id="IPR000572">
    <property type="entry name" value="OxRdtase_Mopterin-bd_dom"/>
</dbReference>
<keyword evidence="3" id="KW-1185">Reference proteome</keyword>
<proteinExistence type="predicted"/>
<dbReference type="PANTHER" id="PTHR43032">
    <property type="entry name" value="PROTEIN-METHIONINE-SULFOXIDE REDUCTASE"/>
    <property type="match status" value="1"/>
</dbReference>
<reference evidence="2 3" key="1">
    <citation type="submission" date="2017-03" db="EMBL/GenBank/DDBJ databases">
        <title>Complete genome sequence of Blastomonas fulva degrading microcsystin LR.</title>
        <authorList>
            <person name="Lee H.-g."/>
            <person name="Jin L."/>
            <person name="oh H.-M."/>
        </authorList>
    </citation>
    <scope>NUCLEOTIDE SEQUENCE [LARGE SCALE GENOMIC DNA]</scope>
    <source>
        <strain evidence="2 3">T2</strain>
    </source>
</reference>
<dbReference type="Proteomes" id="UP000258016">
    <property type="component" value="Chromosome"/>
</dbReference>
<evidence type="ECO:0000259" key="1">
    <source>
        <dbReference type="Pfam" id="PF00174"/>
    </source>
</evidence>
<feature type="domain" description="Oxidoreductase molybdopterin-binding" evidence="1">
    <location>
        <begin position="98"/>
        <end position="234"/>
    </location>
</feature>
<dbReference type="PROSITE" id="PS51257">
    <property type="entry name" value="PROKAR_LIPOPROTEIN"/>
    <property type="match status" value="1"/>
</dbReference>
<dbReference type="GeneID" id="303485240"/>
<dbReference type="RefSeq" id="WP_117351943.1">
    <property type="nucleotide sequence ID" value="NZ_CP020083.1"/>
</dbReference>
<organism evidence="2 3">
    <name type="scientific">Blastomonas fulva</name>
    <dbReference type="NCBI Taxonomy" id="1550728"/>
    <lineage>
        <taxon>Bacteria</taxon>
        <taxon>Pseudomonadati</taxon>
        <taxon>Pseudomonadota</taxon>
        <taxon>Alphaproteobacteria</taxon>
        <taxon>Sphingomonadales</taxon>
        <taxon>Sphingomonadaceae</taxon>
        <taxon>Blastomonas</taxon>
    </lineage>
</organism>
<dbReference type="SUPFAM" id="SSF56524">
    <property type="entry name" value="Oxidoreductase molybdopterin-binding domain"/>
    <property type="match status" value="1"/>
</dbReference>
<protein>
    <submittedName>
        <fullName evidence="2">Molybdopterin-binding protein</fullName>
    </submittedName>
</protein>
<dbReference type="Pfam" id="PF00174">
    <property type="entry name" value="Oxidored_molyb"/>
    <property type="match status" value="1"/>
</dbReference>
<evidence type="ECO:0000313" key="3">
    <source>
        <dbReference type="Proteomes" id="UP000258016"/>
    </source>
</evidence>
<dbReference type="InterPro" id="IPR036374">
    <property type="entry name" value="OxRdtase_Mopterin-bd_sf"/>
</dbReference>
<evidence type="ECO:0000313" key="2">
    <source>
        <dbReference type="EMBL" id="ASR51169.1"/>
    </source>
</evidence>
<gene>
    <name evidence="2" type="ORF">B5J99_06560</name>
</gene>
<accession>A0ABN5B6B9</accession>
<name>A0ABN5B6B9_9SPHN</name>
<sequence>MSDKHPSSIITRRALVGSLGVAAGGLLSGCDAINANPGWRDTLRLAETGNMAVQRALLGRDGLAREYSPRDIGRSVPANGTRTPSDADYRRQAATGFADWTLAIDGLVEKPTRFALGQIRAMPRQTQITRHDCVEGWSAIGKWTGVNLAALLDVVKVRESARYLVFHCADTLRAGPYYESIDMVDARHPQTMIAWALNDELLPIGNGAPLRLRVERQLGYKHAKYIRRIEAVADYRLSYGGGGGYWEDAAGYEWYAGI</sequence>
<dbReference type="PANTHER" id="PTHR43032:SF2">
    <property type="entry name" value="BLL0505 PROTEIN"/>
    <property type="match status" value="1"/>
</dbReference>
<dbReference type="Gene3D" id="3.90.420.10">
    <property type="entry name" value="Oxidoreductase, molybdopterin-binding domain"/>
    <property type="match status" value="1"/>
</dbReference>
<dbReference type="EMBL" id="CP020083">
    <property type="protein sequence ID" value="ASR51169.1"/>
    <property type="molecule type" value="Genomic_DNA"/>
</dbReference>